<evidence type="ECO:0000313" key="2">
    <source>
        <dbReference type="EMBL" id="ORY69267.1"/>
    </source>
</evidence>
<proteinExistence type="predicted"/>
<evidence type="ECO:0000313" key="3">
    <source>
        <dbReference type="Proteomes" id="UP000193467"/>
    </source>
</evidence>
<keyword evidence="3" id="KW-1185">Reference proteome</keyword>
<accession>A0A1Y2ECX5</accession>
<feature type="compositionally biased region" description="Low complexity" evidence="1">
    <location>
        <begin position="97"/>
        <end position="110"/>
    </location>
</feature>
<gene>
    <name evidence="2" type="ORF">BCR35DRAFT_334293</name>
</gene>
<protein>
    <submittedName>
        <fullName evidence="2">Uncharacterized protein</fullName>
    </submittedName>
</protein>
<comment type="caution">
    <text evidence="2">The sequence shown here is derived from an EMBL/GenBank/DDBJ whole genome shotgun (WGS) entry which is preliminary data.</text>
</comment>
<organism evidence="2 3">
    <name type="scientific">Leucosporidium creatinivorum</name>
    <dbReference type="NCBI Taxonomy" id="106004"/>
    <lineage>
        <taxon>Eukaryota</taxon>
        <taxon>Fungi</taxon>
        <taxon>Dikarya</taxon>
        <taxon>Basidiomycota</taxon>
        <taxon>Pucciniomycotina</taxon>
        <taxon>Microbotryomycetes</taxon>
        <taxon>Leucosporidiales</taxon>
        <taxon>Leucosporidium</taxon>
    </lineage>
</organism>
<sequence>MTASPPPALEFLLTPIQHSPSPPPVLYSDSPRRSSNKRDSTSLDGALYSASNTTLPSPFTSPSPSPSPQGSPRQQTISFAEGANASSPSSSKRFKRGNASPRSRSRGSSGSRERIVPPGSPLIADVHLSKSRMIVTRKVCLYNDPQLDYPSVMLGFNVTIHTPPSSSSRVKDAQITLSFLSGEDGTPPPVIKGIAPSSGTGMGMGDKTLVESQKGVDMNLSLGYDPFARLSLTTHTSRKFSHTTQPTLLTSGVETTEAWITLDEDPTTREGVPSSFDFAVLVERSGFEKWGGGVKGFEVELSVEASLGRAGGAAQEKWQRFMGSPRAWRLMYDGVTEIGGAAGGSRSRLGSPVLGLGLAESEERGRGMVVEE</sequence>
<name>A0A1Y2ECX5_9BASI</name>
<feature type="region of interest" description="Disordered" evidence="1">
    <location>
        <begin position="1"/>
        <end position="120"/>
    </location>
</feature>
<feature type="compositionally biased region" description="Basic and acidic residues" evidence="1">
    <location>
        <begin position="30"/>
        <end position="41"/>
    </location>
</feature>
<dbReference type="InParanoid" id="A0A1Y2ECX5"/>
<dbReference type="EMBL" id="MCGR01000057">
    <property type="protein sequence ID" value="ORY69267.1"/>
    <property type="molecule type" value="Genomic_DNA"/>
</dbReference>
<dbReference type="OrthoDB" id="2502482at2759"/>
<feature type="compositionally biased region" description="Polar residues" evidence="1">
    <location>
        <begin position="73"/>
        <end position="91"/>
    </location>
</feature>
<evidence type="ECO:0000256" key="1">
    <source>
        <dbReference type="SAM" id="MobiDB-lite"/>
    </source>
</evidence>
<feature type="compositionally biased region" description="Pro residues" evidence="1">
    <location>
        <begin position="59"/>
        <end position="69"/>
    </location>
</feature>
<dbReference type="AlphaFoldDB" id="A0A1Y2ECX5"/>
<dbReference type="Proteomes" id="UP000193467">
    <property type="component" value="Unassembled WGS sequence"/>
</dbReference>
<reference evidence="2 3" key="1">
    <citation type="submission" date="2016-07" db="EMBL/GenBank/DDBJ databases">
        <title>Pervasive Adenine N6-methylation of Active Genes in Fungi.</title>
        <authorList>
            <consortium name="DOE Joint Genome Institute"/>
            <person name="Mondo S.J."/>
            <person name="Dannebaum R.O."/>
            <person name="Kuo R.C."/>
            <person name="Labutti K."/>
            <person name="Haridas S."/>
            <person name="Kuo A."/>
            <person name="Salamov A."/>
            <person name="Ahrendt S.R."/>
            <person name="Lipzen A."/>
            <person name="Sullivan W."/>
            <person name="Andreopoulos W.B."/>
            <person name="Clum A."/>
            <person name="Lindquist E."/>
            <person name="Daum C."/>
            <person name="Ramamoorthy G.K."/>
            <person name="Gryganskyi A."/>
            <person name="Culley D."/>
            <person name="Magnuson J.K."/>
            <person name="James T.Y."/>
            <person name="O'Malley M.A."/>
            <person name="Stajich J.E."/>
            <person name="Spatafora J.W."/>
            <person name="Visel A."/>
            <person name="Grigoriev I.V."/>
        </authorList>
    </citation>
    <scope>NUCLEOTIDE SEQUENCE [LARGE SCALE GENOMIC DNA]</scope>
    <source>
        <strain evidence="2 3">62-1032</strain>
    </source>
</reference>